<evidence type="ECO:0000256" key="2">
    <source>
        <dbReference type="SAM" id="SignalP"/>
    </source>
</evidence>
<evidence type="ECO:0000256" key="1">
    <source>
        <dbReference type="SAM" id="MobiDB-lite"/>
    </source>
</evidence>
<accession>A0AAD4V2W6</accession>
<dbReference type="EMBL" id="JAJFAZ020000007">
    <property type="protein sequence ID" value="KAI5317495.1"/>
    <property type="molecule type" value="Genomic_DNA"/>
</dbReference>
<protein>
    <submittedName>
        <fullName evidence="3">Uncharacterized protein</fullName>
    </submittedName>
</protein>
<proteinExistence type="predicted"/>
<feature type="region of interest" description="Disordered" evidence="1">
    <location>
        <begin position="28"/>
        <end position="79"/>
    </location>
</feature>
<feature type="compositionally biased region" description="Polar residues" evidence="1">
    <location>
        <begin position="34"/>
        <end position="46"/>
    </location>
</feature>
<dbReference type="Proteomes" id="UP001054821">
    <property type="component" value="Chromosome 7"/>
</dbReference>
<reference evidence="3 4" key="1">
    <citation type="journal article" date="2022" name="G3 (Bethesda)">
        <title>Whole-genome sequence and methylome profiling of the almond [Prunus dulcis (Mill.) D.A. Webb] cultivar 'Nonpareil'.</title>
        <authorList>
            <person name="D'Amico-Willman K.M."/>
            <person name="Ouma W.Z."/>
            <person name="Meulia T."/>
            <person name="Sideli G.M."/>
            <person name="Gradziel T.M."/>
            <person name="Fresnedo-Ramirez J."/>
        </authorList>
    </citation>
    <scope>NUCLEOTIDE SEQUENCE [LARGE SCALE GENOMIC DNA]</scope>
    <source>
        <strain evidence="3">Clone GOH B32 T37-40</strain>
    </source>
</reference>
<feature type="compositionally biased region" description="Low complexity" evidence="1">
    <location>
        <begin position="59"/>
        <end position="70"/>
    </location>
</feature>
<dbReference type="AlphaFoldDB" id="A0AAD4V2W6"/>
<feature type="signal peptide" evidence="2">
    <location>
        <begin position="1"/>
        <end position="18"/>
    </location>
</feature>
<sequence length="99" mass="10865">MWSAIADAWSLIASTASATRLDVLTIPMAPEVSRGNSRKPSNQAWPRSSSSPRLRRRASSIGSWSFESGSTAQRPASSMAWLVRPGDGWRPLSQGWQQH</sequence>
<evidence type="ECO:0000313" key="4">
    <source>
        <dbReference type="Proteomes" id="UP001054821"/>
    </source>
</evidence>
<feature type="chain" id="PRO_5041999885" evidence="2">
    <location>
        <begin position="19"/>
        <end position="99"/>
    </location>
</feature>
<name>A0AAD4V2W6_PRUDU</name>
<gene>
    <name evidence="3" type="ORF">L3X38_037202</name>
</gene>
<comment type="caution">
    <text evidence="3">The sequence shown here is derived from an EMBL/GenBank/DDBJ whole genome shotgun (WGS) entry which is preliminary data.</text>
</comment>
<evidence type="ECO:0000313" key="3">
    <source>
        <dbReference type="EMBL" id="KAI5317495.1"/>
    </source>
</evidence>
<keyword evidence="4" id="KW-1185">Reference proteome</keyword>
<keyword evidence="2" id="KW-0732">Signal</keyword>
<organism evidence="3 4">
    <name type="scientific">Prunus dulcis</name>
    <name type="common">Almond</name>
    <name type="synonym">Amygdalus dulcis</name>
    <dbReference type="NCBI Taxonomy" id="3755"/>
    <lineage>
        <taxon>Eukaryota</taxon>
        <taxon>Viridiplantae</taxon>
        <taxon>Streptophyta</taxon>
        <taxon>Embryophyta</taxon>
        <taxon>Tracheophyta</taxon>
        <taxon>Spermatophyta</taxon>
        <taxon>Magnoliopsida</taxon>
        <taxon>eudicotyledons</taxon>
        <taxon>Gunneridae</taxon>
        <taxon>Pentapetalae</taxon>
        <taxon>rosids</taxon>
        <taxon>fabids</taxon>
        <taxon>Rosales</taxon>
        <taxon>Rosaceae</taxon>
        <taxon>Amygdaloideae</taxon>
        <taxon>Amygdaleae</taxon>
        <taxon>Prunus</taxon>
    </lineage>
</organism>